<dbReference type="OrthoDB" id="345021at2"/>
<evidence type="ECO:0000256" key="1">
    <source>
        <dbReference type="ARBA" id="ARBA00022723"/>
    </source>
</evidence>
<evidence type="ECO:0000259" key="5">
    <source>
        <dbReference type="Pfam" id="PF07731"/>
    </source>
</evidence>
<evidence type="ECO:0000313" key="7">
    <source>
        <dbReference type="EMBL" id="PTL58843.1"/>
    </source>
</evidence>
<keyword evidence="3" id="KW-0186">Copper</keyword>
<dbReference type="InterPro" id="IPR011707">
    <property type="entry name" value="Cu-oxidase-like_N"/>
</dbReference>
<dbReference type="Proteomes" id="UP000240739">
    <property type="component" value="Unassembled WGS sequence"/>
</dbReference>
<evidence type="ECO:0000256" key="3">
    <source>
        <dbReference type="ARBA" id="ARBA00023008"/>
    </source>
</evidence>
<accession>A0A2T4UHY5</accession>
<dbReference type="InterPro" id="IPR045087">
    <property type="entry name" value="Cu-oxidase_fam"/>
</dbReference>
<dbReference type="InterPro" id="IPR008972">
    <property type="entry name" value="Cupredoxin"/>
</dbReference>
<sequence>MNLDRRAFLGAGAGAFVCTLAGQQIASDGPEPDLEKLSAGIEVPPKVRASARQNPLTPAQTPTPAPGGTRREYWIVATKARWNIVPTKRDEMMNKKITGSTKFTGWFYREYTENFGAPKGPVSMPGPVLEAETGDTLVVNFRNDLKIPVTMHPHGVQYTPEMDGAYKGQFTDPGGFVQPGKTFQYVWDCKEGTEGVWPYHDHGPMDPMPLYKGLFGFINVRKKGAPRPDVDHYLVFHQITTATSGLARGFQCINGRAYTGNTPTLRAKVGQRVAQHITAMDVNFHTYHLHGHRWKNAAGKVVDNETLGPADSLTVEFTEDNPGRWFYHCHVFSHLHEGMSGWYIVEP</sequence>
<evidence type="ECO:0000256" key="4">
    <source>
        <dbReference type="SAM" id="MobiDB-lite"/>
    </source>
</evidence>
<keyword evidence="2" id="KW-0560">Oxidoreductase</keyword>
<comment type="caution">
    <text evidence="7">The sequence shown here is derived from an EMBL/GenBank/DDBJ whole genome shotgun (WGS) entry which is preliminary data.</text>
</comment>
<dbReference type="InterPro" id="IPR011706">
    <property type="entry name" value="Cu-oxidase_C"/>
</dbReference>
<dbReference type="GO" id="GO:0005507">
    <property type="term" value="F:copper ion binding"/>
    <property type="evidence" value="ECO:0007669"/>
    <property type="project" value="InterPro"/>
</dbReference>
<dbReference type="PROSITE" id="PS00080">
    <property type="entry name" value="MULTICOPPER_OXIDASE2"/>
    <property type="match status" value="1"/>
</dbReference>
<keyword evidence="1" id="KW-0479">Metal-binding</keyword>
<dbReference type="InterPro" id="IPR002355">
    <property type="entry name" value="Cu_oxidase_Cu_BS"/>
</dbReference>
<gene>
    <name evidence="7" type="ORF">C7Y72_03840</name>
</gene>
<dbReference type="AlphaFoldDB" id="A0A2T4UHY5"/>
<evidence type="ECO:0000256" key="2">
    <source>
        <dbReference type="ARBA" id="ARBA00023002"/>
    </source>
</evidence>
<evidence type="ECO:0000313" key="8">
    <source>
        <dbReference type="Proteomes" id="UP000240739"/>
    </source>
</evidence>
<dbReference type="SUPFAM" id="SSF49503">
    <property type="entry name" value="Cupredoxins"/>
    <property type="match status" value="2"/>
</dbReference>
<dbReference type="PANTHER" id="PTHR11709:SF394">
    <property type="entry name" value="FI03373P-RELATED"/>
    <property type="match status" value="1"/>
</dbReference>
<name>A0A2T4UHY5_9ACTN</name>
<proteinExistence type="predicted"/>
<dbReference type="EMBL" id="PYYB01000001">
    <property type="protein sequence ID" value="PTL58843.1"/>
    <property type="molecule type" value="Genomic_DNA"/>
</dbReference>
<evidence type="ECO:0008006" key="9">
    <source>
        <dbReference type="Google" id="ProtNLM"/>
    </source>
</evidence>
<dbReference type="Pfam" id="PF07731">
    <property type="entry name" value="Cu-oxidase_2"/>
    <property type="match status" value="1"/>
</dbReference>
<dbReference type="Gene3D" id="2.60.40.420">
    <property type="entry name" value="Cupredoxins - blue copper proteins"/>
    <property type="match status" value="2"/>
</dbReference>
<dbReference type="PANTHER" id="PTHR11709">
    <property type="entry name" value="MULTI-COPPER OXIDASE"/>
    <property type="match status" value="1"/>
</dbReference>
<feature type="compositionally biased region" description="Low complexity" evidence="4">
    <location>
        <begin position="57"/>
        <end position="68"/>
    </location>
</feature>
<dbReference type="Pfam" id="PF07732">
    <property type="entry name" value="Cu-oxidase_3"/>
    <property type="match status" value="1"/>
</dbReference>
<dbReference type="GO" id="GO:0016491">
    <property type="term" value="F:oxidoreductase activity"/>
    <property type="evidence" value="ECO:0007669"/>
    <property type="project" value="UniProtKB-KW"/>
</dbReference>
<feature type="domain" description="Plastocyanin-like" evidence="6">
    <location>
        <begin position="123"/>
        <end position="223"/>
    </location>
</feature>
<feature type="domain" description="Plastocyanin-like" evidence="5">
    <location>
        <begin position="242"/>
        <end position="346"/>
    </location>
</feature>
<protein>
    <recommendedName>
        <fullName evidence="9">Multicopper oxidase</fullName>
    </recommendedName>
</protein>
<evidence type="ECO:0000259" key="6">
    <source>
        <dbReference type="Pfam" id="PF07732"/>
    </source>
</evidence>
<reference evidence="7 8" key="1">
    <citation type="submission" date="2018-03" db="EMBL/GenBank/DDBJ databases">
        <title>Aquarubrobacter algicola gen. nov., sp. nov., a novel actinobacterium isolated from shallow eutrophic lake during the end of cyanobacterial harmful algal blooms.</title>
        <authorList>
            <person name="Chun S.J."/>
        </authorList>
    </citation>
    <scope>NUCLEOTIDE SEQUENCE [LARGE SCALE GENOMIC DNA]</scope>
    <source>
        <strain evidence="7 8">Seoho-28</strain>
    </source>
</reference>
<dbReference type="PROSITE" id="PS00079">
    <property type="entry name" value="MULTICOPPER_OXIDASE1"/>
    <property type="match status" value="1"/>
</dbReference>
<keyword evidence="8" id="KW-1185">Reference proteome</keyword>
<dbReference type="InterPro" id="IPR033138">
    <property type="entry name" value="Cu_oxidase_CS"/>
</dbReference>
<dbReference type="RefSeq" id="WP_107567280.1">
    <property type="nucleotide sequence ID" value="NZ_PYYB01000001.1"/>
</dbReference>
<feature type="region of interest" description="Disordered" evidence="4">
    <location>
        <begin position="48"/>
        <end position="69"/>
    </location>
</feature>
<organism evidence="7 8">
    <name type="scientific">Paraconexibacter algicola</name>
    <dbReference type="NCBI Taxonomy" id="2133960"/>
    <lineage>
        <taxon>Bacteria</taxon>
        <taxon>Bacillati</taxon>
        <taxon>Actinomycetota</taxon>
        <taxon>Thermoleophilia</taxon>
        <taxon>Solirubrobacterales</taxon>
        <taxon>Paraconexibacteraceae</taxon>
        <taxon>Paraconexibacter</taxon>
    </lineage>
</organism>